<dbReference type="PANTHER" id="PTHR46600">
    <property type="entry name" value="THAP DOMAIN-CONTAINING"/>
    <property type="match status" value="1"/>
</dbReference>
<keyword evidence="10" id="KW-0539">Nucleus</keyword>
<dbReference type="Gene3D" id="6.20.210.20">
    <property type="entry name" value="THAP domain"/>
    <property type="match status" value="1"/>
</dbReference>
<evidence type="ECO:0000256" key="7">
    <source>
        <dbReference type="ARBA" id="ARBA00023054"/>
    </source>
</evidence>
<feature type="domain" description="THAP-type" evidence="15">
    <location>
        <begin position="1"/>
        <end position="81"/>
    </location>
</feature>
<evidence type="ECO:0000256" key="4">
    <source>
        <dbReference type="ARBA" id="ARBA00022771"/>
    </source>
</evidence>
<dbReference type="SMART" id="SM00692">
    <property type="entry name" value="DM3"/>
    <property type="match status" value="1"/>
</dbReference>
<evidence type="ECO:0000256" key="1">
    <source>
        <dbReference type="ARBA" id="ARBA00004642"/>
    </source>
</evidence>
<feature type="compositionally biased region" description="Basic and acidic residues" evidence="14">
    <location>
        <begin position="130"/>
        <end position="141"/>
    </location>
</feature>
<dbReference type="GO" id="GO:0008270">
    <property type="term" value="F:zinc ion binding"/>
    <property type="evidence" value="ECO:0007669"/>
    <property type="project" value="UniProtKB-KW"/>
</dbReference>
<comment type="similarity">
    <text evidence="2">Belongs to the THAP1 family.</text>
</comment>
<dbReference type="Pfam" id="PF05485">
    <property type="entry name" value="THAP"/>
    <property type="match status" value="1"/>
</dbReference>
<feature type="coiled-coil region" evidence="13">
    <location>
        <begin position="213"/>
        <end position="247"/>
    </location>
</feature>
<keyword evidence="9" id="KW-0804">Transcription</keyword>
<organism evidence="16">
    <name type="scientific">Caligus rogercresseyi</name>
    <name type="common">Sea louse</name>
    <dbReference type="NCBI Taxonomy" id="217165"/>
    <lineage>
        <taxon>Eukaryota</taxon>
        <taxon>Metazoa</taxon>
        <taxon>Ecdysozoa</taxon>
        <taxon>Arthropoda</taxon>
        <taxon>Crustacea</taxon>
        <taxon>Multicrustacea</taxon>
        <taxon>Hexanauplia</taxon>
        <taxon>Copepoda</taxon>
        <taxon>Siphonostomatoida</taxon>
        <taxon>Caligidae</taxon>
        <taxon>Caligus</taxon>
    </lineage>
</organism>
<evidence type="ECO:0000256" key="2">
    <source>
        <dbReference type="ARBA" id="ARBA00006177"/>
    </source>
</evidence>
<keyword evidence="3" id="KW-0479">Metal-binding</keyword>
<keyword evidence="7 13" id="KW-0175">Coiled coil</keyword>
<dbReference type="PANTHER" id="PTHR46600:SF1">
    <property type="entry name" value="THAP DOMAIN-CONTAINING PROTEIN 1"/>
    <property type="match status" value="1"/>
</dbReference>
<dbReference type="SMART" id="SM00980">
    <property type="entry name" value="THAP"/>
    <property type="match status" value="1"/>
</dbReference>
<reference evidence="16" key="1">
    <citation type="submission" date="2009-03" db="EMBL/GenBank/DDBJ databases">
        <title>Caligus rogercresseyi ESTs and full-length cDNAs.</title>
        <authorList>
            <person name="Yasuike M."/>
            <person name="von Schalburg K."/>
            <person name="Cooper G."/>
            <person name="Leong J."/>
            <person name="Jones S.R.M."/>
            <person name="Koop B.F."/>
        </authorList>
    </citation>
    <scope>NUCLEOTIDE SEQUENCE</scope>
    <source>
        <tissue evidence="16">Whole tissue</tissue>
    </source>
</reference>
<proteinExistence type="evidence at transcript level"/>
<dbReference type="SUPFAM" id="SSF57716">
    <property type="entry name" value="Glucocorticoid receptor-like (DNA-binding domain)"/>
    <property type="match status" value="1"/>
</dbReference>
<feature type="region of interest" description="Disordered" evidence="14">
    <location>
        <begin position="122"/>
        <end position="159"/>
    </location>
</feature>
<sequence>MPACSALNCKNRSGTPGISLFQFPMDTLLRNEWIQSMKRDRWMPTIHSRLCSKHFEENLLIETQHAKKPKKLVPGAIPTLFGNKRPRILRTTKNSKKHYYISKQEKNKKDTSPAKISSDHLYTLAPTMKPAEHEKRVDTTPKESNMSSKPQERIILDDGSPAKMLSDHVYTYTAKPSVQETRVDGTPKGSSKPQERIILDDISPLIKYLQNLNNTLQIKIASREEKISELKREVKRKDGKIREVEVKFRCLENSLSSLFNQDQIDCLRLKSTKVSNWSQDTIKSAKEIKFACSTSGYNLLIKKGYPLPSNRTLQRKY</sequence>
<dbReference type="InterPro" id="IPR026516">
    <property type="entry name" value="THAP1/10"/>
</dbReference>
<keyword evidence="5" id="KW-0862">Zinc</keyword>
<evidence type="ECO:0000256" key="13">
    <source>
        <dbReference type="SAM" id="Coils"/>
    </source>
</evidence>
<evidence type="ECO:0000256" key="9">
    <source>
        <dbReference type="ARBA" id="ARBA00023163"/>
    </source>
</evidence>
<evidence type="ECO:0000313" key="16">
    <source>
        <dbReference type="EMBL" id="ACO10667.1"/>
    </source>
</evidence>
<accession>C1BNR4</accession>
<evidence type="ECO:0000256" key="12">
    <source>
        <dbReference type="PROSITE-ProRule" id="PRU00309"/>
    </source>
</evidence>
<keyword evidence="4 12" id="KW-0863">Zinc-finger</keyword>
<evidence type="ECO:0000256" key="11">
    <source>
        <dbReference type="ARBA" id="ARBA00023306"/>
    </source>
</evidence>
<evidence type="ECO:0000256" key="14">
    <source>
        <dbReference type="SAM" id="MobiDB-lite"/>
    </source>
</evidence>
<evidence type="ECO:0000256" key="3">
    <source>
        <dbReference type="ARBA" id="ARBA00022723"/>
    </source>
</evidence>
<evidence type="ECO:0000256" key="5">
    <source>
        <dbReference type="ARBA" id="ARBA00022833"/>
    </source>
</evidence>
<dbReference type="AlphaFoldDB" id="C1BNR4"/>
<comment type="subcellular location">
    <subcellularLocation>
        <location evidence="1">Nucleus</location>
        <location evidence="1">Nucleoplasm</location>
    </subcellularLocation>
</comment>
<dbReference type="InterPro" id="IPR038441">
    <property type="entry name" value="THAP_Znf_sf"/>
</dbReference>
<keyword evidence="6" id="KW-0805">Transcription regulation</keyword>
<keyword evidence="11" id="KW-0131">Cell cycle</keyword>
<gene>
    <name evidence="16" type="primary">THAP4</name>
</gene>
<evidence type="ECO:0000259" key="15">
    <source>
        <dbReference type="PROSITE" id="PS50950"/>
    </source>
</evidence>
<evidence type="ECO:0000256" key="6">
    <source>
        <dbReference type="ARBA" id="ARBA00023015"/>
    </source>
</evidence>
<dbReference type="EMBL" id="BT076243">
    <property type="protein sequence ID" value="ACO10667.1"/>
    <property type="molecule type" value="mRNA"/>
</dbReference>
<dbReference type="InterPro" id="IPR006612">
    <property type="entry name" value="THAP_Znf"/>
</dbReference>
<dbReference type="GO" id="GO:0043565">
    <property type="term" value="F:sequence-specific DNA binding"/>
    <property type="evidence" value="ECO:0007669"/>
    <property type="project" value="InterPro"/>
</dbReference>
<evidence type="ECO:0000256" key="10">
    <source>
        <dbReference type="ARBA" id="ARBA00023242"/>
    </source>
</evidence>
<keyword evidence="8 12" id="KW-0238">DNA-binding</keyword>
<name>C1BNR4_CALRO</name>
<dbReference type="PROSITE" id="PS50950">
    <property type="entry name" value="ZF_THAP"/>
    <property type="match status" value="1"/>
</dbReference>
<dbReference type="GO" id="GO:0005654">
    <property type="term" value="C:nucleoplasm"/>
    <property type="evidence" value="ECO:0007669"/>
    <property type="project" value="UniProtKB-SubCell"/>
</dbReference>
<protein>
    <submittedName>
        <fullName evidence="16">THAP domain-containing protein 4</fullName>
    </submittedName>
</protein>
<evidence type="ECO:0000256" key="8">
    <source>
        <dbReference type="ARBA" id="ARBA00023125"/>
    </source>
</evidence>